<evidence type="ECO:0000259" key="3">
    <source>
        <dbReference type="PROSITE" id="PS50110"/>
    </source>
</evidence>
<dbReference type="PROSITE" id="PS50110">
    <property type="entry name" value="RESPONSE_REGULATORY"/>
    <property type="match status" value="1"/>
</dbReference>
<evidence type="ECO:0000256" key="1">
    <source>
        <dbReference type="ARBA" id="ARBA00022553"/>
    </source>
</evidence>
<evidence type="ECO:0000313" key="4">
    <source>
        <dbReference type="EMBL" id="GAA6144061.1"/>
    </source>
</evidence>
<dbReference type="Gene3D" id="3.40.50.2300">
    <property type="match status" value="1"/>
</dbReference>
<keyword evidence="1 2" id="KW-0597">Phosphoprotein</keyword>
<feature type="modified residue" description="4-aspartylphosphate" evidence="2">
    <location>
        <position position="53"/>
    </location>
</feature>
<dbReference type="Pfam" id="PF00072">
    <property type="entry name" value="Response_reg"/>
    <property type="match status" value="1"/>
</dbReference>
<dbReference type="Proteomes" id="UP001481413">
    <property type="component" value="Unassembled WGS sequence"/>
</dbReference>
<keyword evidence="5" id="KW-1185">Reference proteome</keyword>
<feature type="domain" description="Response regulatory" evidence="3">
    <location>
        <begin position="4"/>
        <end position="119"/>
    </location>
</feature>
<comment type="caution">
    <text evidence="4">The sequence shown here is derived from an EMBL/GenBank/DDBJ whole genome shotgun (WGS) entry which is preliminary data.</text>
</comment>
<evidence type="ECO:0000256" key="2">
    <source>
        <dbReference type="PROSITE-ProRule" id="PRU00169"/>
    </source>
</evidence>
<reference evidence="4 5" key="1">
    <citation type="submission" date="2024-04" db="EMBL/GenBank/DDBJ databases">
        <title>Draft genome sequence of Thalassolituus maritimus NBRC 116585.</title>
        <authorList>
            <person name="Miyakawa T."/>
            <person name="Kusuya Y."/>
            <person name="Miura T."/>
        </authorList>
    </citation>
    <scope>NUCLEOTIDE SEQUENCE [LARGE SCALE GENOMIC DNA]</scope>
    <source>
        <strain evidence="4 5">5NW40-0001</strain>
    </source>
</reference>
<protein>
    <recommendedName>
        <fullName evidence="3">Response regulatory domain-containing protein</fullName>
    </recommendedName>
</protein>
<dbReference type="RefSeq" id="WP_353293009.1">
    <property type="nucleotide sequence ID" value="NZ_BAABWH010000001.1"/>
</dbReference>
<gene>
    <name evidence="4" type="ORF">NBRC116585_01780</name>
</gene>
<organism evidence="4 5">
    <name type="scientific">Thalassolituus maritimus</name>
    <dbReference type="NCBI Taxonomy" id="484498"/>
    <lineage>
        <taxon>Bacteria</taxon>
        <taxon>Pseudomonadati</taxon>
        <taxon>Pseudomonadota</taxon>
        <taxon>Gammaproteobacteria</taxon>
        <taxon>Oceanospirillales</taxon>
        <taxon>Oceanospirillaceae</taxon>
        <taxon>Thalassolituus</taxon>
    </lineage>
</organism>
<dbReference type="SUPFAM" id="SSF52172">
    <property type="entry name" value="CheY-like"/>
    <property type="match status" value="1"/>
</dbReference>
<dbReference type="CDD" id="cd17569">
    <property type="entry name" value="REC_HupR-like"/>
    <property type="match status" value="1"/>
</dbReference>
<dbReference type="PANTHER" id="PTHR44591">
    <property type="entry name" value="STRESS RESPONSE REGULATOR PROTEIN 1"/>
    <property type="match status" value="1"/>
</dbReference>
<dbReference type="SMART" id="SM00448">
    <property type="entry name" value="REC"/>
    <property type="match status" value="1"/>
</dbReference>
<dbReference type="PANTHER" id="PTHR44591:SF19">
    <property type="entry name" value="TWO-COMPONENT RESPONSE REGULATOR-RELATED"/>
    <property type="match status" value="1"/>
</dbReference>
<accession>A0ABP9ZVA2</accession>
<dbReference type="InterPro" id="IPR001789">
    <property type="entry name" value="Sig_transdc_resp-reg_receiver"/>
</dbReference>
<sequence length="579" mass="65037">MQINILLVDDEPSIIQALRRMLRSQDWNLFEANDGEDALEILRREHIHVMVTDYKMPRRDGISLCQETRRISPYTYRLLLSGQVDYAALREAWHAGDVHRFVAKPWDNTLLTIDIEEGVRQQKLLGYVHQFQQALTAHSAAFLTDSNWIIRLASPELCNALSLKEEDLQGLNLFSPACSDAGVTLEAEVTRQIESGATWLGHFTLLDNERQQQPSSMAISPLGKEYRLCVCDLAASATSKRPQPVQTTDDTEPQSTLKAATLHIRFSSADIDNMTTSARLFSDLKALCSKGQDLYHMPQPNEFLVAARDSEAVLELQQFAAEMENNGDLPTGEMTRREAPEGADYEAWLREQLGLNNSRPSDQSSDEQTVLPVFGLHGEILGVESQQLGQYGEEEWRNWLTAVVTTWQSHFSGPLRVILDAHSASVEHIQAFLAALEYGRTLHPIDASLIMSEEQLLSEQEEDILLHGELVHQDVTRMIRHFGRSFLNARQILSLPIGGITLAPEFLTRMQEPRNAVQGGRLLQKLHDEGMVIYAGHIQHSELLATSHKARIDWLSGSVLSPEVSVSELHWFSPDATLG</sequence>
<dbReference type="EMBL" id="BAABWH010000001">
    <property type="protein sequence ID" value="GAA6144061.1"/>
    <property type="molecule type" value="Genomic_DNA"/>
</dbReference>
<dbReference type="InterPro" id="IPR050595">
    <property type="entry name" value="Bact_response_regulator"/>
</dbReference>
<name>A0ABP9ZVA2_9GAMM</name>
<proteinExistence type="predicted"/>
<dbReference type="InterPro" id="IPR011006">
    <property type="entry name" value="CheY-like_superfamily"/>
</dbReference>
<evidence type="ECO:0000313" key="5">
    <source>
        <dbReference type="Proteomes" id="UP001481413"/>
    </source>
</evidence>